<dbReference type="GeneID" id="41974785"/>
<evidence type="ECO:0000313" key="2">
    <source>
        <dbReference type="EMBL" id="TPX12035.1"/>
    </source>
</evidence>
<organism evidence="2 3">
    <name type="scientific">Thyridium curvatum</name>
    <dbReference type="NCBI Taxonomy" id="1093900"/>
    <lineage>
        <taxon>Eukaryota</taxon>
        <taxon>Fungi</taxon>
        <taxon>Dikarya</taxon>
        <taxon>Ascomycota</taxon>
        <taxon>Pezizomycotina</taxon>
        <taxon>Sordariomycetes</taxon>
        <taxon>Sordariomycetidae</taxon>
        <taxon>Thyridiales</taxon>
        <taxon>Thyridiaceae</taxon>
        <taxon>Thyridium</taxon>
    </lineage>
</organism>
<keyword evidence="3" id="KW-1185">Reference proteome</keyword>
<comment type="caution">
    <text evidence="2">The sequence shown here is derived from an EMBL/GenBank/DDBJ whole genome shotgun (WGS) entry which is preliminary data.</text>
</comment>
<dbReference type="RefSeq" id="XP_030993746.1">
    <property type="nucleotide sequence ID" value="XM_031142071.1"/>
</dbReference>
<feature type="region of interest" description="Disordered" evidence="1">
    <location>
        <begin position="30"/>
        <end position="49"/>
    </location>
</feature>
<feature type="region of interest" description="Disordered" evidence="1">
    <location>
        <begin position="259"/>
        <end position="284"/>
    </location>
</feature>
<feature type="compositionally biased region" description="Low complexity" evidence="1">
    <location>
        <begin position="259"/>
        <end position="272"/>
    </location>
</feature>
<gene>
    <name evidence="2" type="ORF">E0L32_007338</name>
</gene>
<dbReference type="Proteomes" id="UP000319257">
    <property type="component" value="Unassembled WGS sequence"/>
</dbReference>
<protein>
    <recommendedName>
        <fullName evidence="4">BZIP domain-containing protein</fullName>
    </recommendedName>
</protein>
<dbReference type="AlphaFoldDB" id="A0A507AMT3"/>
<feature type="region of interest" description="Disordered" evidence="1">
    <location>
        <begin position="117"/>
        <end position="136"/>
    </location>
</feature>
<dbReference type="EMBL" id="SKBQ01000044">
    <property type="protein sequence ID" value="TPX12035.1"/>
    <property type="molecule type" value="Genomic_DNA"/>
</dbReference>
<evidence type="ECO:0008006" key="4">
    <source>
        <dbReference type="Google" id="ProtNLM"/>
    </source>
</evidence>
<evidence type="ECO:0000256" key="1">
    <source>
        <dbReference type="SAM" id="MobiDB-lite"/>
    </source>
</evidence>
<proteinExistence type="predicted"/>
<reference evidence="2 3" key="1">
    <citation type="submission" date="2019-06" db="EMBL/GenBank/DDBJ databases">
        <title>Draft genome sequence of the filamentous fungus Phialemoniopsis curvata isolated from diesel fuel.</title>
        <authorList>
            <person name="Varaljay V.A."/>
            <person name="Lyon W.J."/>
            <person name="Crouch A.L."/>
            <person name="Drake C.E."/>
            <person name="Hollomon J.M."/>
            <person name="Nadeau L.J."/>
            <person name="Nunn H.S."/>
            <person name="Stevenson B.S."/>
            <person name="Bojanowski C.L."/>
            <person name="Crookes-Goodson W.J."/>
        </authorList>
    </citation>
    <scope>NUCLEOTIDE SEQUENCE [LARGE SCALE GENOMIC DNA]</scope>
    <source>
        <strain evidence="2 3">D216</strain>
    </source>
</reference>
<evidence type="ECO:0000313" key="3">
    <source>
        <dbReference type="Proteomes" id="UP000319257"/>
    </source>
</evidence>
<sequence>MSKYQLLFGKSGPPSLIQQGVVIKTLVDNDDEPASRTPKAMSPHEIAQTTGVSPAQLLISAPGGEATGATQPATRVSLDPALGIITSTPGFPIHEPYPSQILNISSIIAPPSVASSASSDEKLASPQYPLPSQGTPSHGHQYNFAGYLGDHPHGLAPSAAFAIPDPTGTAMGSGPQGVAGGAAPVPQASTAVDGFPVMNMYSAPNHAWAGNHNLNQPIAPWPLQGLVTGSAGPLAYPAYAPVFPGAAQAQQVPAAAAAPAPAPAPAAQAARTPLPPPPPREAPMSRQVHSIIAAHNEGVPSAAAAAAAAGPRPSFPDPPANMGDHAERLRYAQLCFAAVGAKDFGFLEPHVLRSISAREILMAPNPAELQELNRQFATLRSRRCKSNNNKAAKRGRERKARTLVDQEAQIRMLRHERNLWRKSCAERAGEEVIERLRAHVKAEMDRYRDEHGVADA</sequence>
<dbReference type="InParanoid" id="A0A507AMT3"/>
<name>A0A507AMT3_9PEZI</name>
<accession>A0A507AMT3</accession>